<comment type="similarity">
    <text evidence="2 3">Belongs to the peptidase M16 family.</text>
</comment>
<name>A0A410G4A5_9FLAO</name>
<keyword evidence="7" id="KW-1185">Reference proteome</keyword>
<proteinExistence type="inferred from homology"/>
<dbReference type="Pfam" id="PF05193">
    <property type="entry name" value="Peptidase_M16_C"/>
    <property type="match status" value="2"/>
</dbReference>
<dbReference type="Proteomes" id="UP000285517">
    <property type="component" value="Chromosome"/>
</dbReference>
<sequence length="925" mass="103025">MKYKFPIKALFVLFVAILSQSVIGQINSKFEKIKTLEGVEEYLYTPNGLKILLVQDNAAPVVTVQMVYNVGSKYEVPGNTGSTHLLEHLMFKGTEKFNKSKGTSIDTELTRYGAQMNATTWNDRTNYYETIPSDKIELALEIEADRMRNLLLLKEDKEAEMTVVRNEFERGENNPHSLLSKEIWATAYMAHGYHHSTIGWKSDIENMPMKVLRDFYDTYYWPNNAWLTVVGDFQKESLFKMVDTYFGKISKSGHEIPQPYTEEPPQNGPRKIIVKKPGETSVISVAYKIPGALDADIPALVVLAEALGSGPSSVLNKEFVDTGLTYYAFASASQFAENGLFTISVGFDPSKNAEEMNSKLLETVEKVKKEGVNQADIDRIVANLNAQTILGRDGSGSIASELTEYIAGGDWTEYINESKKLSKVTAADVARVANKYLVKDQSTTGYFIPKKSGSNSETAEEAAKRQVEMDGKYFFRNPKMFGNGSTAVNSELDDEILSGNILSNDEFHRKNVAGIDVITKKTGAKGFITVAASFPITNFYDGKVNEMVPTLTTAMLSKGTTKNDKIQFSQKLEKLGVDIYVSSDHDNVTISFQCLSKDLDTVVSLLAEELRYPLFDQKEFDLLKTQFIGNMQNGLSDPGTRGKIALSQALYPAGHPNYSKSIEDVIADIKNAKLEDLKAFHQKFFGPADMHLVAVGDVNDKDLYKAIDKSFENWKGGVKRTLKKYEVQKGDTRTQIVTIPEKPSAELYIGQYTGIQRMDKDYLPFYVGNSILGGGFSGRLMLTVRDEQGLTYGIYSRHDGQTYTGGYWLINASFAPELFAKGKKATLVELEKWYKNGITAEELKDKKSNLIGSFKIGLATTSGMARNILSVVERGEDPDYINQYPKDLEAITVDQVNAAIKKYLDLDKLIIIESGSLDQNGEPLK</sequence>
<dbReference type="InterPro" id="IPR011765">
    <property type="entry name" value="Pept_M16_N"/>
</dbReference>
<reference evidence="6 7" key="1">
    <citation type="submission" date="2019-01" db="EMBL/GenBank/DDBJ databases">
        <title>Complete genome sequencing of Aequorivita sp. H23M31.</title>
        <authorList>
            <person name="Bae J.-W."/>
        </authorList>
    </citation>
    <scope>NUCLEOTIDE SEQUENCE [LARGE SCALE GENOMIC DNA]</scope>
    <source>
        <strain evidence="6 7">H23M31</strain>
    </source>
</reference>
<evidence type="ECO:0000313" key="7">
    <source>
        <dbReference type="Proteomes" id="UP000285517"/>
    </source>
</evidence>
<feature type="domain" description="Peptidase M16 N-terminal" evidence="4">
    <location>
        <begin position="51"/>
        <end position="197"/>
    </location>
</feature>
<evidence type="ECO:0000259" key="4">
    <source>
        <dbReference type="Pfam" id="PF00675"/>
    </source>
</evidence>
<dbReference type="EMBL" id="CP034951">
    <property type="protein sequence ID" value="QAA82045.1"/>
    <property type="molecule type" value="Genomic_DNA"/>
</dbReference>
<dbReference type="KEGG" id="aev:EI546_10060"/>
<evidence type="ECO:0000313" key="6">
    <source>
        <dbReference type="EMBL" id="QAA82045.1"/>
    </source>
</evidence>
<dbReference type="InterPro" id="IPR007863">
    <property type="entry name" value="Peptidase_M16_C"/>
</dbReference>
<protein>
    <submittedName>
        <fullName evidence="6">Insulinase family protein</fullName>
    </submittedName>
</protein>
<dbReference type="InterPro" id="IPR001431">
    <property type="entry name" value="Pept_M16_Zn_BS"/>
</dbReference>
<dbReference type="Pfam" id="PF00675">
    <property type="entry name" value="Peptidase_M16"/>
    <property type="match status" value="2"/>
</dbReference>
<dbReference type="OrthoDB" id="9811314at2"/>
<dbReference type="RefSeq" id="WP_128250419.1">
    <property type="nucleotide sequence ID" value="NZ_CP034951.1"/>
</dbReference>
<dbReference type="PANTHER" id="PTHR11851">
    <property type="entry name" value="METALLOPROTEASE"/>
    <property type="match status" value="1"/>
</dbReference>
<evidence type="ECO:0000259" key="5">
    <source>
        <dbReference type="Pfam" id="PF05193"/>
    </source>
</evidence>
<organism evidence="6 7">
    <name type="scientific">Aequorivita ciconiae</name>
    <dbReference type="NCBI Taxonomy" id="2494375"/>
    <lineage>
        <taxon>Bacteria</taxon>
        <taxon>Pseudomonadati</taxon>
        <taxon>Bacteroidota</taxon>
        <taxon>Flavobacteriia</taxon>
        <taxon>Flavobacteriales</taxon>
        <taxon>Flavobacteriaceae</taxon>
        <taxon>Aequorivita</taxon>
    </lineage>
</organism>
<dbReference type="PANTHER" id="PTHR11851:SF49">
    <property type="entry name" value="MITOCHONDRIAL-PROCESSING PEPTIDASE SUBUNIT ALPHA"/>
    <property type="match status" value="1"/>
</dbReference>
<dbReference type="AlphaFoldDB" id="A0A410G4A5"/>
<feature type="domain" description="Peptidase M16 C-terminal" evidence="5">
    <location>
        <begin position="673"/>
        <end position="850"/>
    </location>
</feature>
<evidence type="ECO:0000256" key="1">
    <source>
        <dbReference type="ARBA" id="ARBA00001947"/>
    </source>
</evidence>
<dbReference type="SUPFAM" id="SSF63411">
    <property type="entry name" value="LuxS/MPP-like metallohydrolase"/>
    <property type="match status" value="4"/>
</dbReference>
<gene>
    <name evidence="6" type="ORF">EI546_10060</name>
</gene>
<feature type="domain" description="Peptidase M16 N-terminal" evidence="4">
    <location>
        <begin position="552"/>
        <end position="622"/>
    </location>
</feature>
<evidence type="ECO:0000256" key="2">
    <source>
        <dbReference type="ARBA" id="ARBA00007261"/>
    </source>
</evidence>
<dbReference type="InterPro" id="IPR050361">
    <property type="entry name" value="MPP/UQCRC_Complex"/>
</dbReference>
<dbReference type="GO" id="GO:0046872">
    <property type="term" value="F:metal ion binding"/>
    <property type="evidence" value="ECO:0007669"/>
    <property type="project" value="InterPro"/>
</dbReference>
<comment type="cofactor">
    <cofactor evidence="1">
        <name>Zn(2+)</name>
        <dbReference type="ChEBI" id="CHEBI:29105"/>
    </cofactor>
</comment>
<dbReference type="Gene3D" id="3.30.830.10">
    <property type="entry name" value="Metalloenzyme, LuxS/M16 peptidase-like"/>
    <property type="match status" value="4"/>
</dbReference>
<dbReference type="GO" id="GO:0004222">
    <property type="term" value="F:metalloendopeptidase activity"/>
    <property type="evidence" value="ECO:0007669"/>
    <property type="project" value="InterPro"/>
</dbReference>
<evidence type="ECO:0000256" key="3">
    <source>
        <dbReference type="RuleBase" id="RU004447"/>
    </source>
</evidence>
<accession>A0A410G4A5</accession>
<dbReference type="GO" id="GO:0006508">
    <property type="term" value="P:proteolysis"/>
    <property type="evidence" value="ECO:0007669"/>
    <property type="project" value="InterPro"/>
</dbReference>
<dbReference type="InterPro" id="IPR011249">
    <property type="entry name" value="Metalloenz_LuxS/M16"/>
</dbReference>
<feature type="domain" description="Peptidase M16 C-terminal" evidence="5">
    <location>
        <begin position="210"/>
        <end position="384"/>
    </location>
</feature>
<dbReference type="PROSITE" id="PS00143">
    <property type="entry name" value="INSULINASE"/>
    <property type="match status" value="1"/>
</dbReference>